<keyword evidence="1 5" id="KW-0963">Cytoplasm</keyword>
<dbReference type="NCBIfam" id="NF001140">
    <property type="entry name" value="PRK00147.1"/>
    <property type="match status" value="1"/>
</dbReference>
<dbReference type="InterPro" id="IPR042118">
    <property type="entry name" value="QueA_dom1"/>
</dbReference>
<dbReference type="Gene3D" id="3.40.1780.10">
    <property type="entry name" value="QueA-like"/>
    <property type="match status" value="1"/>
</dbReference>
<keyword evidence="7" id="KW-1185">Reference proteome</keyword>
<comment type="catalytic activity">
    <reaction evidence="5">
        <text>7-aminomethyl-7-carbaguanosine(34) in tRNA + S-adenosyl-L-methionine = epoxyqueuosine(34) in tRNA + adenine + L-methionine + 2 H(+)</text>
        <dbReference type="Rhea" id="RHEA:32155"/>
        <dbReference type="Rhea" id="RHEA-COMP:10342"/>
        <dbReference type="Rhea" id="RHEA-COMP:18582"/>
        <dbReference type="ChEBI" id="CHEBI:15378"/>
        <dbReference type="ChEBI" id="CHEBI:16708"/>
        <dbReference type="ChEBI" id="CHEBI:57844"/>
        <dbReference type="ChEBI" id="CHEBI:59789"/>
        <dbReference type="ChEBI" id="CHEBI:82833"/>
        <dbReference type="ChEBI" id="CHEBI:194443"/>
        <dbReference type="EC" id="2.4.99.17"/>
    </reaction>
</comment>
<keyword evidence="3 5" id="KW-0949">S-adenosyl-L-methionine</keyword>
<sequence length="360" mass="39252">MMRTADFDFHLPPENIATSPARPREAARLLVIPAPDNADALLPDGLPTATVRDFPQFLRPGDLVVANDTEVIKARLDAMRGHAKIGITLDRILPDGSWHALARNARRLHAGDQLTFSDDNVTAEIMSNEGDGGVVLRFSAEGAAFDAFLTRCGALALPPYIARPFGPTEQDAIDYQTIFSREKGAVAAPTAGLHFTPALLDAIDASGAERCTVTLHVGAGTFLPVRSDDLSQHVMHAEWGEVSMETAQRINETRHRGGRVIAIGTTTLRLLESATAEDGTVAAWRGETSIFITPGYRFRVVDVLLTNFHLPKSTLFMLVSAFAGTEVMKRAYQEAITAGFRFYSYGDACLIFRREDVCHD</sequence>
<dbReference type="Proteomes" id="UP001163831">
    <property type="component" value="Chromosome"/>
</dbReference>
<dbReference type="EMBL" id="CP107052">
    <property type="protein sequence ID" value="UYH51391.1"/>
    <property type="molecule type" value="Genomic_DNA"/>
</dbReference>
<proteinExistence type="inferred from homology"/>
<keyword evidence="2 5" id="KW-0808">Transferase</keyword>
<comment type="function">
    <text evidence="5">Transfers and isomerizes the ribose moiety from AdoMet to the 7-aminomethyl group of 7-deazaguanine (preQ1-tRNA) to give epoxyqueuosine (oQ-tRNA).</text>
</comment>
<dbReference type="InterPro" id="IPR042119">
    <property type="entry name" value="QueA_dom2"/>
</dbReference>
<dbReference type="GO" id="GO:0051075">
    <property type="term" value="F:S-adenosylmethionine:tRNA ribosyltransferase-isomerase activity"/>
    <property type="evidence" value="ECO:0007669"/>
    <property type="project" value="UniProtKB-EC"/>
</dbReference>
<dbReference type="NCBIfam" id="TIGR00113">
    <property type="entry name" value="queA"/>
    <property type="match status" value="1"/>
</dbReference>
<dbReference type="PANTHER" id="PTHR30307:SF0">
    <property type="entry name" value="S-ADENOSYLMETHIONINE:TRNA RIBOSYLTRANSFERASE-ISOMERASE"/>
    <property type="match status" value="1"/>
</dbReference>
<comment type="similarity">
    <text evidence="5">Belongs to the QueA family.</text>
</comment>
<dbReference type="PANTHER" id="PTHR30307">
    <property type="entry name" value="S-ADENOSYLMETHIONINE:TRNA RIBOSYLTRANSFERASE-ISOMERASE"/>
    <property type="match status" value="1"/>
</dbReference>
<keyword evidence="6" id="KW-0328">Glycosyltransferase</keyword>
<name>A0ABY6GL51_9PROT</name>
<dbReference type="InterPro" id="IPR003699">
    <property type="entry name" value="QueA"/>
</dbReference>
<organism evidence="6 7">
    <name type="scientific">Candidatus Kirkpatrickella diaphorinae</name>
    <dbReference type="NCBI Taxonomy" id="2984322"/>
    <lineage>
        <taxon>Bacteria</taxon>
        <taxon>Pseudomonadati</taxon>
        <taxon>Pseudomonadota</taxon>
        <taxon>Alphaproteobacteria</taxon>
        <taxon>Acetobacterales</taxon>
        <taxon>Acetobacteraceae</taxon>
        <taxon>Candidatus Kirkpatrickella</taxon>
    </lineage>
</organism>
<dbReference type="HAMAP" id="MF_00113">
    <property type="entry name" value="QueA"/>
    <property type="match status" value="1"/>
</dbReference>
<dbReference type="EC" id="2.4.99.17" evidence="5"/>
<reference evidence="6" key="1">
    <citation type="submission" date="2022-10" db="EMBL/GenBank/DDBJ databases">
        <title>Candidatus Kirkpatrella diaphorinas gen. nov., sp. nov., an uncultured endosymbiont identified in a population of Diaphorina citri from Hawaii.</title>
        <authorList>
            <person name="Henry E.M."/>
            <person name="Carlson C.R."/>
            <person name="Kuo Y.-W."/>
        </authorList>
    </citation>
    <scope>NUCLEOTIDE SEQUENCE</scope>
    <source>
        <strain evidence="6">CADCRV1</strain>
    </source>
</reference>
<comment type="subunit">
    <text evidence="5">Monomer.</text>
</comment>
<evidence type="ECO:0000313" key="7">
    <source>
        <dbReference type="Proteomes" id="UP001163831"/>
    </source>
</evidence>
<dbReference type="Pfam" id="PF02547">
    <property type="entry name" value="Queuosine_synth"/>
    <property type="match status" value="1"/>
</dbReference>
<gene>
    <name evidence="5 6" type="primary">queA</name>
    <name evidence="6" type="ORF">N5W20_00455</name>
</gene>
<evidence type="ECO:0000256" key="4">
    <source>
        <dbReference type="ARBA" id="ARBA00022785"/>
    </source>
</evidence>
<dbReference type="InterPro" id="IPR036100">
    <property type="entry name" value="QueA_sf"/>
</dbReference>
<comment type="subcellular location">
    <subcellularLocation>
        <location evidence="5">Cytoplasm</location>
    </subcellularLocation>
</comment>
<evidence type="ECO:0000313" key="6">
    <source>
        <dbReference type="EMBL" id="UYH51391.1"/>
    </source>
</evidence>
<dbReference type="RefSeq" id="WP_319806985.1">
    <property type="nucleotide sequence ID" value="NZ_CP107052.1"/>
</dbReference>
<evidence type="ECO:0000256" key="1">
    <source>
        <dbReference type="ARBA" id="ARBA00022490"/>
    </source>
</evidence>
<dbReference type="Gene3D" id="2.40.10.240">
    <property type="entry name" value="QueA-like"/>
    <property type="match status" value="1"/>
</dbReference>
<accession>A0ABY6GL51</accession>
<protein>
    <recommendedName>
        <fullName evidence="5">S-adenosylmethionine:tRNA ribosyltransferase-isomerase</fullName>
        <ecNumber evidence="5">2.4.99.17</ecNumber>
    </recommendedName>
    <alternativeName>
        <fullName evidence="5">Queuosine biosynthesis protein QueA</fullName>
    </alternativeName>
</protein>
<dbReference type="SUPFAM" id="SSF111337">
    <property type="entry name" value="QueA-like"/>
    <property type="match status" value="1"/>
</dbReference>
<evidence type="ECO:0000256" key="2">
    <source>
        <dbReference type="ARBA" id="ARBA00022679"/>
    </source>
</evidence>
<keyword evidence="4 5" id="KW-0671">Queuosine biosynthesis</keyword>
<evidence type="ECO:0000256" key="3">
    <source>
        <dbReference type="ARBA" id="ARBA00022691"/>
    </source>
</evidence>
<evidence type="ECO:0000256" key="5">
    <source>
        <dbReference type="HAMAP-Rule" id="MF_00113"/>
    </source>
</evidence>
<comment type="pathway">
    <text evidence="5">tRNA modification; tRNA-queuosine biosynthesis.</text>
</comment>